<keyword evidence="1" id="KW-0175">Coiled coil</keyword>
<protein>
    <submittedName>
        <fullName evidence="2">Uncharacterized protein</fullName>
    </submittedName>
</protein>
<proteinExistence type="predicted"/>
<dbReference type="Proteomes" id="UP000321040">
    <property type="component" value="Unassembled WGS sequence"/>
</dbReference>
<accession>A0ABQ0XS99</accession>
<gene>
    <name evidence="2" type="ORF">SKL01_17180</name>
</gene>
<keyword evidence="3" id="KW-1185">Reference proteome</keyword>
<sequence>MSEPTRGDLLEFMKKHGPENVDSITDKDSAIKHFRTSSKVYKQQRDQYKNERNTLIDDVAILKANNTKLEQELAAALNGELATYDELQNYVLKLQSELAEYQRRDEEFENIVERAIDVAESYSNDNDRLIRRNQKLESYVRMWDKLTKWKQGKLAERCNNDLLHELSYTMNELERDMYKGRDK</sequence>
<evidence type="ECO:0000313" key="2">
    <source>
        <dbReference type="EMBL" id="GEP82540.1"/>
    </source>
</evidence>
<dbReference type="GeneID" id="69904973"/>
<evidence type="ECO:0000256" key="1">
    <source>
        <dbReference type="SAM" id="Coils"/>
    </source>
</evidence>
<name>A0ABQ0XS99_9STAP</name>
<comment type="caution">
    <text evidence="2">The sequence shown here is derived from an EMBL/GenBank/DDBJ whole genome shotgun (WGS) entry which is preliminary data.</text>
</comment>
<feature type="coiled-coil region" evidence="1">
    <location>
        <begin position="45"/>
        <end position="139"/>
    </location>
</feature>
<dbReference type="EMBL" id="BKAQ01000014">
    <property type="protein sequence ID" value="GEP82540.1"/>
    <property type="molecule type" value="Genomic_DNA"/>
</dbReference>
<dbReference type="RefSeq" id="WP_103295484.1">
    <property type="nucleotide sequence ID" value="NZ_BKAQ01000014.1"/>
</dbReference>
<reference evidence="2 3" key="1">
    <citation type="submission" date="2019-07" db="EMBL/GenBank/DDBJ databases">
        <title>Whole genome shotgun sequence of Staphylococcus kloosii NBRC 109624.</title>
        <authorList>
            <person name="Hosoyama A."/>
            <person name="Uohara A."/>
            <person name="Ohji S."/>
            <person name="Ichikawa N."/>
        </authorList>
    </citation>
    <scope>NUCLEOTIDE SEQUENCE [LARGE SCALE GENOMIC DNA]</scope>
    <source>
        <strain evidence="2 3">NBRC 109624</strain>
    </source>
</reference>
<organism evidence="2 3">
    <name type="scientific">Staphylococcus kloosii</name>
    <dbReference type="NCBI Taxonomy" id="29384"/>
    <lineage>
        <taxon>Bacteria</taxon>
        <taxon>Bacillati</taxon>
        <taxon>Bacillota</taxon>
        <taxon>Bacilli</taxon>
        <taxon>Bacillales</taxon>
        <taxon>Staphylococcaceae</taxon>
        <taxon>Staphylococcus</taxon>
    </lineage>
</organism>
<evidence type="ECO:0000313" key="3">
    <source>
        <dbReference type="Proteomes" id="UP000321040"/>
    </source>
</evidence>